<evidence type="ECO:0000256" key="1">
    <source>
        <dbReference type="SAM" id="MobiDB-lite"/>
    </source>
</evidence>
<organism evidence="4">
    <name type="scientific">Caenorhabditis brenneri</name>
    <name type="common">Nematode worm</name>
    <dbReference type="NCBI Taxonomy" id="135651"/>
    <lineage>
        <taxon>Eukaryota</taxon>
        <taxon>Metazoa</taxon>
        <taxon>Ecdysozoa</taxon>
        <taxon>Nematoda</taxon>
        <taxon>Chromadorea</taxon>
        <taxon>Rhabditida</taxon>
        <taxon>Rhabditina</taxon>
        <taxon>Rhabditomorpha</taxon>
        <taxon>Rhabditoidea</taxon>
        <taxon>Rhabditidae</taxon>
        <taxon>Peloderinae</taxon>
        <taxon>Caenorhabditis</taxon>
    </lineage>
</organism>
<keyword evidence="2" id="KW-0812">Transmembrane</keyword>
<keyword evidence="4" id="KW-1185">Reference proteome</keyword>
<reference evidence="4" key="1">
    <citation type="submission" date="2011-07" db="EMBL/GenBank/DDBJ databases">
        <authorList>
            <consortium name="Caenorhabditis brenneri Sequencing and Analysis Consortium"/>
            <person name="Wilson R.K."/>
        </authorList>
    </citation>
    <scope>NUCLEOTIDE SEQUENCE [LARGE SCALE GENOMIC DNA]</scope>
    <source>
        <strain evidence="4">PB2801</strain>
    </source>
</reference>
<name>G0NSL7_CAEBE</name>
<keyword evidence="2" id="KW-0472">Membrane</keyword>
<protein>
    <submittedName>
        <fullName evidence="3">Uncharacterized protein</fullName>
    </submittedName>
</protein>
<dbReference type="Proteomes" id="UP000008068">
    <property type="component" value="Unassembled WGS sequence"/>
</dbReference>
<evidence type="ECO:0000313" key="4">
    <source>
        <dbReference type="Proteomes" id="UP000008068"/>
    </source>
</evidence>
<proteinExistence type="predicted"/>
<dbReference type="InParanoid" id="G0NSL7"/>
<gene>
    <name evidence="3" type="ORF">CAEBREN_07932</name>
</gene>
<sequence>MWDFYKDYIENGYAIQLLILFNVIIILNQVMDHFQGIRELEDNAPVAAEVNNNQPRGQAGSSKGGTGKLRHHRR</sequence>
<evidence type="ECO:0000313" key="3">
    <source>
        <dbReference type="EMBL" id="EGT36879.1"/>
    </source>
</evidence>
<feature type="transmembrane region" description="Helical" evidence="2">
    <location>
        <begin position="12"/>
        <end position="31"/>
    </location>
</feature>
<feature type="region of interest" description="Disordered" evidence="1">
    <location>
        <begin position="48"/>
        <end position="74"/>
    </location>
</feature>
<dbReference type="EMBL" id="GL379939">
    <property type="protein sequence ID" value="EGT36879.1"/>
    <property type="molecule type" value="Genomic_DNA"/>
</dbReference>
<evidence type="ECO:0000256" key="2">
    <source>
        <dbReference type="SAM" id="Phobius"/>
    </source>
</evidence>
<keyword evidence="2" id="KW-1133">Transmembrane helix</keyword>
<dbReference type="AlphaFoldDB" id="G0NSL7"/>
<dbReference type="HOGENOM" id="CLU_2690000_0_0_1"/>
<accession>G0NSL7</accession>
<feature type="compositionally biased region" description="Polar residues" evidence="1">
    <location>
        <begin position="50"/>
        <end position="61"/>
    </location>
</feature>